<keyword evidence="2" id="KW-0238">DNA-binding</keyword>
<dbReference type="PROSITE" id="PS00041">
    <property type="entry name" value="HTH_ARAC_FAMILY_1"/>
    <property type="match status" value="1"/>
</dbReference>
<evidence type="ECO:0000256" key="2">
    <source>
        <dbReference type="ARBA" id="ARBA00023125"/>
    </source>
</evidence>
<protein>
    <submittedName>
        <fullName evidence="5">AraC family transcriptional regulator</fullName>
    </submittedName>
</protein>
<dbReference type="PRINTS" id="PR00032">
    <property type="entry name" value="HTHARAC"/>
</dbReference>
<dbReference type="InterPro" id="IPR018062">
    <property type="entry name" value="HTH_AraC-typ_CS"/>
</dbReference>
<reference evidence="5" key="2">
    <citation type="submission" date="2021-09" db="EMBL/GenBank/DDBJ databases">
        <authorList>
            <person name="Gilroy R."/>
        </authorList>
    </citation>
    <scope>NUCLEOTIDE SEQUENCE</scope>
    <source>
        <strain evidence="5">ChiHjej13B12-9602</strain>
    </source>
</reference>
<dbReference type="GO" id="GO:0043565">
    <property type="term" value="F:sequence-specific DNA binding"/>
    <property type="evidence" value="ECO:0007669"/>
    <property type="project" value="InterPro"/>
</dbReference>
<dbReference type="InterPro" id="IPR050204">
    <property type="entry name" value="AraC_XylS_family_regulators"/>
</dbReference>
<dbReference type="InterPro" id="IPR020449">
    <property type="entry name" value="Tscrpt_reg_AraC-type_HTH"/>
</dbReference>
<dbReference type="SUPFAM" id="SSF46689">
    <property type="entry name" value="Homeodomain-like"/>
    <property type="match status" value="2"/>
</dbReference>
<reference evidence="5" key="1">
    <citation type="journal article" date="2021" name="PeerJ">
        <title>Extensive microbial diversity within the chicken gut microbiome revealed by metagenomics and culture.</title>
        <authorList>
            <person name="Gilroy R."/>
            <person name="Ravi A."/>
            <person name="Getino M."/>
            <person name="Pursley I."/>
            <person name="Horton D.L."/>
            <person name="Alikhan N.F."/>
            <person name="Baker D."/>
            <person name="Gharbi K."/>
            <person name="Hall N."/>
            <person name="Watson M."/>
            <person name="Adriaenssens E.M."/>
            <person name="Foster-Nyarko E."/>
            <person name="Jarju S."/>
            <person name="Secka A."/>
            <person name="Antonio M."/>
            <person name="Oren A."/>
            <person name="Chaudhuri R.R."/>
            <person name="La Ragione R."/>
            <person name="Hildebrand F."/>
            <person name="Pallen M.J."/>
        </authorList>
    </citation>
    <scope>NUCLEOTIDE SEQUENCE</scope>
    <source>
        <strain evidence="5">ChiHjej13B12-9602</strain>
    </source>
</reference>
<feature type="domain" description="HTH araC/xylS-type" evidence="4">
    <location>
        <begin position="231"/>
        <end position="329"/>
    </location>
</feature>
<dbReference type="Gene3D" id="1.10.10.60">
    <property type="entry name" value="Homeodomain-like"/>
    <property type="match status" value="1"/>
</dbReference>
<evidence type="ECO:0000256" key="1">
    <source>
        <dbReference type="ARBA" id="ARBA00023015"/>
    </source>
</evidence>
<dbReference type="SUPFAM" id="SSF51182">
    <property type="entry name" value="RmlC-like cupins"/>
    <property type="match status" value="1"/>
</dbReference>
<dbReference type="EMBL" id="DYUZ01000022">
    <property type="protein sequence ID" value="HJG37242.1"/>
    <property type="molecule type" value="Genomic_DNA"/>
</dbReference>
<dbReference type="Pfam" id="PF12833">
    <property type="entry name" value="HTH_18"/>
    <property type="match status" value="1"/>
</dbReference>
<dbReference type="RefSeq" id="WP_273189905.1">
    <property type="nucleotide sequence ID" value="NZ_DYUZ01000022.1"/>
</dbReference>
<dbReference type="InterPro" id="IPR011051">
    <property type="entry name" value="RmlC_Cupin_sf"/>
</dbReference>
<organism evidence="5 6">
    <name type="scientific">Enorma phocaeensis</name>
    <dbReference type="NCBI Taxonomy" id="1871019"/>
    <lineage>
        <taxon>Bacteria</taxon>
        <taxon>Bacillati</taxon>
        <taxon>Actinomycetota</taxon>
        <taxon>Coriobacteriia</taxon>
        <taxon>Coriobacteriales</taxon>
        <taxon>Coriobacteriaceae</taxon>
        <taxon>Enorma</taxon>
    </lineage>
</organism>
<evidence type="ECO:0000313" key="6">
    <source>
        <dbReference type="Proteomes" id="UP000753256"/>
    </source>
</evidence>
<dbReference type="InterPro" id="IPR014710">
    <property type="entry name" value="RmlC-like_jellyroll"/>
</dbReference>
<evidence type="ECO:0000313" key="5">
    <source>
        <dbReference type="EMBL" id="HJG37242.1"/>
    </source>
</evidence>
<dbReference type="InterPro" id="IPR009057">
    <property type="entry name" value="Homeodomain-like_sf"/>
</dbReference>
<dbReference type="Gene3D" id="2.60.120.10">
    <property type="entry name" value="Jelly Rolls"/>
    <property type="match status" value="1"/>
</dbReference>
<dbReference type="InterPro" id="IPR018060">
    <property type="entry name" value="HTH_AraC"/>
</dbReference>
<evidence type="ECO:0000259" key="4">
    <source>
        <dbReference type="PROSITE" id="PS01124"/>
    </source>
</evidence>
<dbReference type="AlphaFoldDB" id="A0A921IT15"/>
<proteinExistence type="predicted"/>
<sequence>MEDTVHIVLGPGGREELFPDMPADWPYLFDRAELDRYPDRSCTWHWHREVELFYVESGSLEYRTRAISERTVFPAGSAGFVNAGYMHMTTAFEPGTVQLLHIFRPELLADPGGRIEKAAIEPLVGERRVDVLAWYPDRPEDRQFLDLIASSFSLGGTTAEEAPAVACAAGLAEADAELQVQADAGKAPYGVAELRLRSVLSELWCHVFQRALPLFGDSSVRRLTQRDIRFQQMVEFVHEHFAEPIGVADIAAAAATSERDCYRTFEACAGKSPHRYLRDYRIEQSCRLLAFTTRPLSAVARSCGFATASRFGAVFRELLGSTPSAYRARWRELDS</sequence>
<name>A0A921IT15_9ACTN</name>
<gene>
    <name evidence="5" type="ORF">K8V70_05205</name>
</gene>
<dbReference type="GO" id="GO:0003700">
    <property type="term" value="F:DNA-binding transcription factor activity"/>
    <property type="evidence" value="ECO:0007669"/>
    <property type="project" value="InterPro"/>
</dbReference>
<evidence type="ECO:0000256" key="3">
    <source>
        <dbReference type="ARBA" id="ARBA00023163"/>
    </source>
</evidence>
<dbReference type="Proteomes" id="UP000753256">
    <property type="component" value="Unassembled WGS sequence"/>
</dbReference>
<comment type="caution">
    <text evidence="5">The sequence shown here is derived from an EMBL/GenBank/DDBJ whole genome shotgun (WGS) entry which is preliminary data.</text>
</comment>
<accession>A0A921IT15</accession>
<keyword evidence="1" id="KW-0805">Transcription regulation</keyword>
<dbReference type="PANTHER" id="PTHR46796">
    <property type="entry name" value="HTH-TYPE TRANSCRIPTIONAL ACTIVATOR RHAS-RELATED"/>
    <property type="match status" value="1"/>
</dbReference>
<dbReference type="SMART" id="SM00342">
    <property type="entry name" value="HTH_ARAC"/>
    <property type="match status" value="1"/>
</dbReference>
<dbReference type="PROSITE" id="PS01124">
    <property type="entry name" value="HTH_ARAC_FAMILY_2"/>
    <property type="match status" value="1"/>
</dbReference>
<keyword evidence="3" id="KW-0804">Transcription</keyword>